<reference evidence="2 3" key="2">
    <citation type="journal article" date="2019" name="G3 (Bethesda)">
        <title>Hybrid Assembly of the Genome of the Entomopathogenic Nematode Steinernema carpocapsae Identifies the X-Chromosome.</title>
        <authorList>
            <person name="Serra L."/>
            <person name="Macchietto M."/>
            <person name="Macias-Munoz A."/>
            <person name="McGill C.J."/>
            <person name="Rodriguez I.M."/>
            <person name="Rodriguez B."/>
            <person name="Murad R."/>
            <person name="Mortazavi A."/>
        </authorList>
    </citation>
    <scope>NUCLEOTIDE SEQUENCE [LARGE SCALE GENOMIC DNA]</scope>
    <source>
        <strain evidence="2 3">ALL</strain>
    </source>
</reference>
<dbReference type="EMBL" id="AZBU02000001">
    <property type="protein sequence ID" value="TMS38385.1"/>
    <property type="molecule type" value="Genomic_DNA"/>
</dbReference>
<evidence type="ECO:0000313" key="3">
    <source>
        <dbReference type="Proteomes" id="UP000298663"/>
    </source>
</evidence>
<evidence type="ECO:0000256" key="1">
    <source>
        <dbReference type="SAM" id="MobiDB-lite"/>
    </source>
</evidence>
<evidence type="ECO:0000313" key="2">
    <source>
        <dbReference type="EMBL" id="TMS38385.1"/>
    </source>
</evidence>
<accession>A0A4U8UZH3</accession>
<feature type="region of interest" description="Disordered" evidence="1">
    <location>
        <begin position="1"/>
        <end position="62"/>
    </location>
</feature>
<organism evidence="2 3">
    <name type="scientific">Steinernema carpocapsae</name>
    <name type="common">Entomopathogenic nematode</name>
    <dbReference type="NCBI Taxonomy" id="34508"/>
    <lineage>
        <taxon>Eukaryota</taxon>
        <taxon>Metazoa</taxon>
        <taxon>Ecdysozoa</taxon>
        <taxon>Nematoda</taxon>
        <taxon>Chromadorea</taxon>
        <taxon>Rhabditida</taxon>
        <taxon>Tylenchina</taxon>
        <taxon>Panagrolaimomorpha</taxon>
        <taxon>Strongyloidoidea</taxon>
        <taxon>Steinernematidae</taxon>
        <taxon>Steinernema</taxon>
    </lineage>
</organism>
<dbReference type="AlphaFoldDB" id="A0A4U8UZH3"/>
<comment type="caution">
    <text evidence="2">The sequence shown here is derived from an EMBL/GenBank/DDBJ whole genome shotgun (WGS) entry which is preliminary data.</text>
</comment>
<feature type="compositionally biased region" description="Basic and acidic residues" evidence="1">
    <location>
        <begin position="12"/>
        <end position="41"/>
    </location>
</feature>
<gene>
    <name evidence="2" type="ORF">L596_005124</name>
</gene>
<reference evidence="2 3" key="1">
    <citation type="journal article" date="2015" name="Genome Biol.">
        <title>Comparative genomics of Steinernema reveals deeply conserved gene regulatory networks.</title>
        <authorList>
            <person name="Dillman A.R."/>
            <person name="Macchietto M."/>
            <person name="Porter C.F."/>
            <person name="Rogers A."/>
            <person name="Williams B."/>
            <person name="Antoshechkin I."/>
            <person name="Lee M.M."/>
            <person name="Goodwin Z."/>
            <person name="Lu X."/>
            <person name="Lewis E.E."/>
            <person name="Goodrich-Blair H."/>
            <person name="Stock S.P."/>
            <person name="Adams B.J."/>
            <person name="Sternberg P.W."/>
            <person name="Mortazavi A."/>
        </authorList>
    </citation>
    <scope>NUCLEOTIDE SEQUENCE [LARGE SCALE GENOMIC DNA]</scope>
    <source>
        <strain evidence="2 3">ALL</strain>
    </source>
</reference>
<name>A0A4U8UZH3_STECR</name>
<proteinExistence type="predicted"/>
<sequence length="294" mass="33211">MSNMSEPADAFRPLKDPEFDGLERPLVEDEVNQKAIEESTEKLTLLKSSKRPAADAEEEIGKKKSRFPKKLSAFGDLSIGSKMAKVAARIVTVSCYRTAGRKPVTKVLLQDRDGDCCTLLGWEDEADRLHKALDGKEFKVYLDQKVVVTHLKVGRAEVQYARGSAHRIELKASPLSEIYLDAETTVEIPKVSLRDIPKFLHKKISFEAYAAQQVSKMGPHFCTIFTDKKFAVEFRSKKEFEADLFDYVKVSHGFVKHIDEAFVIELADEGLLEVEHFIGGPEPFDEFDLKSLKR</sequence>
<protein>
    <submittedName>
        <fullName evidence="2">Uncharacterized protein</fullName>
    </submittedName>
</protein>
<dbReference type="Proteomes" id="UP000298663">
    <property type="component" value="Chromosome X"/>
</dbReference>
<keyword evidence="3" id="KW-1185">Reference proteome</keyword>
<dbReference type="EMBL" id="CM016762">
    <property type="protein sequence ID" value="TMS38385.1"/>
    <property type="molecule type" value="Genomic_DNA"/>
</dbReference>